<evidence type="ECO:0000313" key="2">
    <source>
        <dbReference type="EMBL" id="WFD00908.1"/>
    </source>
</evidence>
<name>A0AAJ5YW68_9BASI</name>
<feature type="region of interest" description="Disordered" evidence="1">
    <location>
        <begin position="97"/>
        <end position="116"/>
    </location>
</feature>
<evidence type="ECO:0000313" key="3">
    <source>
        <dbReference type="Proteomes" id="UP001219567"/>
    </source>
</evidence>
<accession>A0AAJ5YW68</accession>
<dbReference type="AlphaFoldDB" id="A0AAJ5YW68"/>
<sequence length="610" mass="68456">MSLSDSWSSLELHPLWTQTVKQHIDKLAQHFQQCALSKKSAWAAKQVPTHEPPRSDIPPEITDISNPDIPSPEIGRALNYDNSEELRPDYPWSHLGETRIGASTPRGHSDHRKSDSFSDALRASSYAIPSPDWLSNLPDALRSRDSFNISQRTSPSLTGRGSLIPGFLDESLAEAQFDISSESAVAERASEHSWPHNNSLIEPETQDFLVYLRLVCHSSTSRQVNMDDLVPRTDPARNAANAYTETTSMDLITYLSELSDSERREMIHERDFLSLFPNLDALYLGSAEFQAFSPSIQQVSPISLRLVYNGNETLLRSAFIPYPNANAARGASTVPSSWKLKAPGLRRRLRYLHIIGVDPQSELTGLPFPIDVLEPLCVGSTSMGSFLHAYLVQNANMDIEMSTDYSDPEWTPGVTYLRYDTRKFSYRPTDILASRLRPFFQQLNIGDDEEDLMAHIGASKLLQLDLRWLSSGPTLNPMEDEQRKKLNSAMFSGGWPRELRGAWTDRSMTHNSSYESFRYELSESIQSLYGWDPPSLGASQILTTEGAYVERIENGFSAKDRQVTDSAQSYVSDVIFVRTGQHALAPISFRMRYPASFLHLGEAPVAVSEQ</sequence>
<protein>
    <submittedName>
        <fullName evidence="2">Uncharacterized protein</fullName>
    </submittedName>
</protein>
<feature type="region of interest" description="Disordered" evidence="1">
    <location>
        <begin position="46"/>
        <end position="76"/>
    </location>
</feature>
<dbReference type="EMBL" id="CP119948">
    <property type="protein sequence ID" value="WFD00908.1"/>
    <property type="molecule type" value="Genomic_DNA"/>
</dbReference>
<gene>
    <name evidence="2" type="ORF">MYAM1_003664</name>
</gene>
<keyword evidence="3" id="KW-1185">Reference proteome</keyword>
<dbReference type="Proteomes" id="UP001219567">
    <property type="component" value="Chromosome 6"/>
</dbReference>
<proteinExistence type="predicted"/>
<evidence type="ECO:0000256" key="1">
    <source>
        <dbReference type="SAM" id="MobiDB-lite"/>
    </source>
</evidence>
<reference evidence="2 3" key="1">
    <citation type="submission" date="2023-03" db="EMBL/GenBank/DDBJ databases">
        <title>Mating type loci evolution in Malassezia.</title>
        <authorList>
            <person name="Coelho M.A."/>
        </authorList>
    </citation>
    <scope>NUCLEOTIDE SEQUENCE [LARGE SCALE GENOMIC DNA]</scope>
    <source>
        <strain evidence="2 3">CBS 9725</strain>
    </source>
</reference>
<organism evidence="2 3">
    <name type="scientific">Malassezia yamatoensis</name>
    <dbReference type="NCBI Taxonomy" id="253288"/>
    <lineage>
        <taxon>Eukaryota</taxon>
        <taxon>Fungi</taxon>
        <taxon>Dikarya</taxon>
        <taxon>Basidiomycota</taxon>
        <taxon>Ustilaginomycotina</taxon>
        <taxon>Malasseziomycetes</taxon>
        <taxon>Malasseziales</taxon>
        <taxon>Malasseziaceae</taxon>
        <taxon>Malassezia</taxon>
    </lineage>
</organism>